<feature type="transmembrane region" description="Helical" evidence="9">
    <location>
        <begin position="207"/>
        <end position="224"/>
    </location>
</feature>
<evidence type="ECO:0000313" key="11">
    <source>
        <dbReference type="Proteomes" id="UP000502374"/>
    </source>
</evidence>
<dbReference type="EC" id="2.5.1.141" evidence="9"/>
<comment type="subcellular location">
    <subcellularLocation>
        <location evidence="9">Cell membrane</location>
        <topology evidence="9">Multi-pass membrane protein</topology>
    </subcellularLocation>
    <subcellularLocation>
        <location evidence="1">Membrane</location>
        <topology evidence="1">Multi-pass membrane protein</topology>
    </subcellularLocation>
</comment>
<keyword evidence="7 9" id="KW-0472">Membrane</keyword>
<reference evidence="10 11" key="1">
    <citation type="submission" date="2020-02" db="EMBL/GenBank/DDBJ databases">
        <title>Parallel evolution in the integration of a co-obligate aphid symbiosis.</title>
        <authorList>
            <person name="Monnin D."/>
            <person name="Jackson R."/>
            <person name="Kiers E.T."/>
            <person name="Bunker M."/>
            <person name="Ellers J."/>
            <person name="Henry L.M."/>
        </authorList>
    </citation>
    <scope>NUCLEOTIDE SEQUENCE [LARGE SCALE GENOMIC DNA]</scope>
    <source>
        <strain evidence="10">AURT-53B</strain>
    </source>
</reference>
<dbReference type="PANTHER" id="PTHR43448:SF2">
    <property type="entry name" value="PROTOHEME IX FARNESYLTRANSFERASE, MITOCHONDRIAL"/>
    <property type="match status" value="1"/>
</dbReference>
<dbReference type="GO" id="GO:0048034">
    <property type="term" value="P:heme O biosynthetic process"/>
    <property type="evidence" value="ECO:0007669"/>
    <property type="project" value="UniProtKB-UniRule"/>
</dbReference>
<evidence type="ECO:0000256" key="9">
    <source>
        <dbReference type="HAMAP-Rule" id="MF_00154"/>
    </source>
</evidence>
<dbReference type="Gene3D" id="1.10.357.140">
    <property type="entry name" value="UbiA prenyltransferase"/>
    <property type="match status" value="1"/>
</dbReference>
<evidence type="ECO:0000256" key="4">
    <source>
        <dbReference type="ARBA" id="ARBA00022692"/>
    </source>
</evidence>
<dbReference type="NCBIfam" id="TIGR01473">
    <property type="entry name" value="cyoE_ctaB"/>
    <property type="match status" value="1"/>
</dbReference>
<feature type="transmembrane region" description="Helical" evidence="9">
    <location>
        <begin position="35"/>
        <end position="59"/>
    </location>
</feature>
<evidence type="ECO:0000313" key="10">
    <source>
        <dbReference type="EMBL" id="QIQ41468.1"/>
    </source>
</evidence>
<evidence type="ECO:0000256" key="6">
    <source>
        <dbReference type="ARBA" id="ARBA00023133"/>
    </source>
</evidence>
<comment type="function">
    <text evidence="9">Converts heme B (protoheme IX) to heme O by substitution of the vinyl group on carbon 2 of heme B porphyrin ring with a hydroxyethyl farnesyl side group.</text>
</comment>
<dbReference type="AlphaFoldDB" id="A0AAJ4GEH9"/>
<dbReference type="EMBL" id="CP048744">
    <property type="protein sequence ID" value="QIQ41468.1"/>
    <property type="molecule type" value="Genomic_DNA"/>
</dbReference>
<dbReference type="PANTHER" id="PTHR43448">
    <property type="entry name" value="PROTOHEME IX FARNESYLTRANSFERASE, MITOCHONDRIAL"/>
    <property type="match status" value="1"/>
</dbReference>
<evidence type="ECO:0000256" key="2">
    <source>
        <dbReference type="ARBA" id="ARBA00022475"/>
    </source>
</evidence>
<evidence type="ECO:0000256" key="8">
    <source>
        <dbReference type="ARBA" id="ARBA00047690"/>
    </source>
</evidence>
<feature type="transmembrane region" description="Helical" evidence="9">
    <location>
        <begin position="12"/>
        <end position="29"/>
    </location>
</feature>
<evidence type="ECO:0000256" key="1">
    <source>
        <dbReference type="ARBA" id="ARBA00004141"/>
    </source>
</evidence>
<dbReference type="CDD" id="cd13957">
    <property type="entry name" value="PT_UbiA_Cox10"/>
    <property type="match status" value="1"/>
</dbReference>
<dbReference type="InterPro" id="IPR044878">
    <property type="entry name" value="UbiA_sf"/>
</dbReference>
<name>A0AAJ4GEH9_9GAMM</name>
<proteinExistence type="inferred from homology"/>
<keyword evidence="5 9" id="KW-1133">Transmembrane helix</keyword>
<dbReference type="GO" id="GO:0005886">
    <property type="term" value="C:plasma membrane"/>
    <property type="evidence" value="ECO:0007669"/>
    <property type="project" value="UniProtKB-SubCell"/>
</dbReference>
<dbReference type="PROSITE" id="PS00943">
    <property type="entry name" value="UBIA"/>
    <property type="match status" value="1"/>
</dbReference>
<comment type="pathway">
    <text evidence="9">Porphyrin-containing compound metabolism; heme O biosynthesis; heme O from protoheme: step 1/1.</text>
</comment>
<dbReference type="InterPro" id="IPR000537">
    <property type="entry name" value="UbiA_prenyltransferase"/>
</dbReference>
<dbReference type="NCBIfam" id="NF003348">
    <property type="entry name" value="PRK04375.1-1"/>
    <property type="match status" value="1"/>
</dbReference>
<gene>
    <name evidence="9 10" type="primary">cyoE</name>
    <name evidence="10" type="ORF">G4B00_02350</name>
</gene>
<feature type="transmembrane region" description="Helical" evidence="9">
    <location>
        <begin position="79"/>
        <end position="100"/>
    </location>
</feature>
<keyword evidence="3 9" id="KW-0808">Transferase</keyword>
<accession>A0AAJ4GEH9</accession>
<keyword evidence="6 9" id="KW-0350">Heme biosynthesis</keyword>
<feature type="transmembrane region" description="Helical" evidence="9">
    <location>
        <begin position="106"/>
        <end position="126"/>
    </location>
</feature>
<protein>
    <recommendedName>
        <fullName evidence="9">Protoheme IX farnesyltransferase</fullName>
        <ecNumber evidence="9">2.5.1.141</ecNumber>
    </recommendedName>
    <alternativeName>
        <fullName evidence="9">Heme B farnesyltransferase</fullName>
    </alternativeName>
    <alternativeName>
        <fullName evidence="9">Heme O synthase</fullName>
    </alternativeName>
</protein>
<dbReference type="InterPro" id="IPR006369">
    <property type="entry name" value="Protohaem_IX_farnesylTrfase"/>
</dbReference>
<dbReference type="Proteomes" id="UP000502374">
    <property type="component" value="Chromosome"/>
</dbReference>
<feature type="transmembrane region" description="Helical" evidence="9">
    <location>
        <begin position="158"/>
        <end position="183"/>
    </location>
</feature>
<evidence type="ECO:0000256" key="5">
    <source>
        <dbReference type="ARBA" id="ARBA00022989"/>
    </source>
</evidence>
<dbReference type="GO" id="GO:0008495">
    <property type="term" value="F:protoheme IX farnesyltransferase activity"/>
    <property type="evidence" value="ECO:0007669"/>
    <property type="project" value="UniProtKB-UniRule"/>
</dbReference>
<comment type="similarity">
    <text evidence="9">Belongs to the UbiA prenyltransferase family. Protoheme IX farnesyltransferase subfamily.</text>
</comment>
<comment type="catalytic activity">
    <reaction evidence="8 9">
        <text>heme b + (2E,6E)-farnesyl diphosphate + H2O = Fe(II)-heme o + diphosphate</text>
        <dbReference type="Rhea" id="RHEA:28070"/>
        <dbReference type="ChEBI" id="CHEBI:15377"/>
        <dbReference type="ChEBI" id="CHEBI:33019"/>
        <dbReference type="ChEBI" id="CHEBI:60344"/>
        <dbReference type="ChEBI" id="CHEBI:60530"/>
        <dbReference type="ChEBI" id="CHEBI:175763"/>
        <dbReference type="EC" id="2.5.1.141"/>
    </reaction>
</comment>
<evidence type="ECO:0000256" key="3">
    <source>
        <dbReference type="ARBA" id="ARBA00022679"/>
    </source>
</evidence>
<feature type="transmembrane region" description="Helical" evidence="9">
    <location>
        <begin position="131"/>
        <end position="152"/>
    </location>
</feature>
<comment type="miscellaneous">
    <text evidence="9">Carbon 2 of the heme B porphyrin ring is defined according to the Fischer nomenclature.</text>
</comment>
<evidence type="ECO:0000256" key="7">
    <source>
        <dbReference type="ARBA" id="ARBA00023136"/>
    </source>
</evidence>
<keyword evidence="4 9" id="KW-0812">Transmembrane</keyword>
<feature type="transmembrane region" description="Helical" evidence="9">
    <location>
        <begin position="230"/>
        <end position="250"/>
    </location>
</feature>
<dbReference type="HAMAP" id="MF_00154">
    <property type="entry name" value="CyoE_CtaB"/>
    <property type="match status" value="1"/>
</dbReference>
<sequence>MLKSYLEIIKPRIIIGNMVLIIGSFLFSSHFNFNFFLFISTLVGTSLIIASSCVFNNLIDIEIDSKMYRTKNRALVKKLLQPMSAYIFGVIIGVIGILILGFLVNYLSMFLSITGFIIYVFIYTFLKRTSIYATFIGSFAGSMPSLIGYTAVNNTISLVAVILFITFIFWQMSHFYAISIVYIEDYKNANLRLFSIVKGVLKTKQHIFYYIICFIIFNFILTFLGYLSYIFLVLISLLNFYWLYISYLNIKTKDNLKLSSQIFYLSIIIVVFFNFLIAIDFQF</sequence>
<dbReference type="InterPro" id="IPR030470">
    <property type="entry name" value="UbiA_prenylTrfase_CS"/>
</dbReference>
<feature type="transmembrane region" description="Helical" evidence="9">
    <location>
        <begin position="262"/>
        <end position="279"/>
    </location>
</feature>
<organism evidence="10 11">
    <name type="scientific">Buchnera aphidicola</name>
    <name type="common">Aphis urticata</name>
    <dbReference type="NCBI Taxonomy" id="2708353"/>
    <lineage>
        <taxon>Bacteria</taxon>
        <taxon>Pseudomonadati</taxon>
        <taxon>Pseudomonadota</taxon>
        <taxon>Gammaproteobacteria</taxon>
        <taxon>Enterobacterales</taxon>
        <taxon>Erwiniaceae</taxon>
        <taxon>Buchnera</taxon>
    </lineage>
</organism>
<keyword evidence="2 9" id="KW-1003">Cell membrane</keyword>
<dbReference type="Pfam" id="PF01040">
    <property type="entry name" value="UbiA"/>
    <property type="match status" value="1"/>
</dbReference>